<dbReference type="Proteomes" id="UP001283361">
    <property type="component" value="Unassembled WGS sequence"/>
</dbReference>
<dbReference type="EMBL" id="JAWDGP010005592">
    <property type="protein sequence ID" value="KAK3755661.1"/>
    <property type="molecule type" value="Genomic_DNA"/>
</dbReference>
<evidence type="ECO:0000256" key="1">
    <source>
        <dbReference type="SAM" id="MobiDB-lite"/>
    </source>
</evidence>
<evidence type="ECO:0000313" key="2">
    <source>
        <dbReference type="EMBL" id="KAK3755661.1"/>
    </source>
</evidence>
<comment type="caution">
    <text evidence="2">The sequence shown here is derived from an EMBL/GenBank/DDBJ whole genome shotgun (WGS) entry which is preliminary data.</text>
</comment>
<sequence length="80" mass="8539">MSPYQPPPCPTCSADGSGLTMDTTTLDSCSYLPLGPGGFGDFRNSFTRFPPLSAPELSGSKNEAPSPHEQNITVRYEEKG</sequence>
<organism evidence="2 3">
    <name type="scientific">Elysia crispata</name>
    <name type="common">lettuce slug</name>
    <dbReference type="NCBI Taxonomy" id="231223"/>
    <lineage>
        <taxon>Eukaryota</taxon>
        <taxon>Metazoa</taxon>
        <taxon>Spiralia</taxon>
        <taxon>Lophotrochozoa</taxon>
        <taxon>Mollusca</taxon>
        <taxon>Gastropoda</taxon>
        <taxon>Heterobranchia</taxon>
        <taxon>Euthyneura</taxon>
        <taxon>Panpulmonata</taxon>
        <taxon>Sacoglossa</taxon>
        <taxon>Placobranchoidea</taxon>
        <taxon>Plakobranchidae</taxon>
        <taxon>Elysia</taxon>
    </lineage>
</organism>
<evidence type="ECO:0000313" key="3">
    <source>
        <dbReference type="Proteomes" id="UP001283361"/>
    </source>
</evidence>
<feature type="region of interest" description="Disordered" evidence="1">
    <location>
        <begin position="50"/>
        <end position="80"/>
    </location>
</feature>
<accession>A0AAE0YRH7</accession>
<keyword evidence="3" id="KW-1185">Reference proteome</keyword>
<proteinExistence type="predicted"/>
<protein>
    <submittedName>
        <fullName evidence="2">Uncharacterized protein</fullName>
    </submittedName>
</protein>
<dbReference type="AlphaFoldDB" id="A0AAE0YRH7"/>
<gene>
    <name evidence="2" type="ORF">RRG08_014627</name>
</gene>
<reference evidence="2" key="1">
    <citation type="journal article" date="2023" name="G3 (Bethesda)">
        <title>A reference genome for the long-term kleptoplast-retaining sea slug Elysia crispata morphotype clarki.</title>
        <authorList>
            <person name="Eastman K.E."/>
            <person name="Pendleton A.L."/>
            <person name="Shaikh M.A."/>
            <person name="Suttiyut T."/>
            <person name="Ogas R."/>
            <person name="Tomko P."/>
            <person name="Gavelis G."/>
            <person name="Widhalm J.R."/>
            <person name="Wisecaver J.H."/>
        </authorList>
    </citation>
    <scope>NUCLEOTIDE SEQUENCE</scope>
    <source>
        <strain evidence="2">ECLA1</strain>
    </source>
</reference>
<name>A0AAE0YRH7_9GAST</name>
<feature type="compositionally biased region" description="Polar residues" evidence="1">
    <location>
        <begin position="59"/>
        <end position="73"/>
    </location>
</feature>